<gene>
    <name evidence="11" type="ORF">BN381_330027</name>
</gene>
<keyword evidence="12" id="KW-1185">Reference proteome</keyword>
<protein>
    <submittedName>
        <fullName evidence="11">Putative Dolichyl-phosphate beta-D-mannosyltransferase</fullName>
        <ecNumber evidence="11">2.4.1.83</ecNumber>
    </submittedName>
</protein>
<dbReference type="GO" id="GO:0009103">
    <property type="term" value="P:lipopolysaccharide biosynthetic process"/>
    <property type="evidence" value="ECO:0007669"/>
    <property type="project" value="UniProtKB-KW"/>
</dbReference>
<dbReference type="Gene3D" id="3.90.550.10">
    <property type="entry name" value="Spore Coat Polysaccharide Biosynthesis Protein SpsA, Chain A"/>
    <property type="match status" value="1"/>
</dbReference>
<dbReference type="Proteomes" id="UP000018291">
    <property type="component" value="Unassembled WGS sequence"/>
</dbReference>
<feature type="transmembrane region" description="Helical" evidence="9">
    <location>
        <begin position="319"/>
        <end position="344"/>
    </location>
</feature>
<accession>R4Z5W5</accession>
<dbReference type="EC" id="2.4.1.83" evidence="11"/>
<dbReference type="PANTHER" id="PTHR48090">
    <property type="entry name" value="UNDECAPRENYL-PHOSPHATE 4-DEOXY-4-FORMAMIDO-L-ARABINOSE TRANSFERASE-RELATED"/>
    <property type="match status" value="1"/>
</dbReference>
<organism evidence="11 12">
    <name type="scientific">Candidatus Neomicrothrix parvicella RN1</name>
    <dbReference type="NCBI Taxonomy" id="1229780"/>
    <lineage>
        <taxon>Bacteria</taxon>
        <taxon>Bacillati</taxon>
        <taxon>Actinomycetota</taxon>
        <taxon>Acidimicrobiia</taxon>
        <taxon>Acidimicrobiales</taxon>
        <taxon>Microthrixaceae</taxon>
        <taxon>Candidatus Neomicrothrix</taxon>
    </lineage>
</organism>
<evidence type="ECO:0000313" key="12">
    <source>
        <dbReference type="Proteomes" id="UP000018291"/>
    </source>
</evidence>
<keyword evidence="4 11" id="KW-0808">Transferase</keyword>
<evidence type="ECO:0000256" key="5">
    <source>
        <dbReference type="ARBA" id="ARBA00022692"/>
    </source>
</evidence>
<evidence type="ECO:0000256" key="1">
    <source>
        <dbReference type="ARBA" id="ARBA00006739"/>
    </source>
</evidence>
<evidence type="ECO:0000256" key="9">
    <source>
        <dbReference type="SAM" id="Phobius"/>
    </source>
</evidence>
<evidence type="ECO:0000256" key="3">
    <source>
        <dbReference type="ARBA" id="ARBA00022676"/>
    </source>
</evidence>
<comment type="caution">
    <text evidence="11">The sequence shown here is derived from an EMBL/GenBank/DDBJ whole genome shotgun (WGS) entry which is preliminary data.</text>
</comment>
<dbReference type="eggNOG" id="COG0463">
    <property type="taxonomic scope" value="Bacteria"/>
</dbReference>
<dbReference type="SUPFAM" id="SSF53448">
    <property type="entry name" value="Nucleotide-diphospho-sugar transferases"/>
    <property type="match status" value="1"/>
</dbReference>
<feature type="transmembrane region" description="Helical" evidence="9">
    <location>
        <begin position="284"/>
        <end position="307"/>
    </location>
</feature>
<comment type="similarity">
    <text evidence="1">Belongs to the glycosyltransferase 2 family.</text>
</comment>
<dbReference type="GO" id="GO:0004582">
    <property type="term" value="F:dolichyl-phosphate beta-D-mannosyltransferase activity"/>
    <property type="evidence" value="ECO:0007669"/>
    <property type="project" value="UniProtKB-EC"/>
</dbReference>
<dbReference type="HOGENOM" id="CLU_033536_0_0_11"/>
<dbReference type="AlphaFoldDB" id="R4Z5W5"/>
<proteinExistence type="inferred from homology"/>
<name>R4Z5W5_9ACTN</name>
<evidence type="ECO:0000256" key="7">
    <source>
        <dbReference type="ARBA" id="ARBA00022989"/>
    </source>
</evidence>
<evidence type="ECO:0000313" key="11">
    <source>
        <dbReference type="EMBL" id="CCM64042.1"/>
    </source>
</evidence>
<keyword evidence="2" id="KW-1003">Cell membrane</keyword>
<evidence type="ECO:0000256" key="8">
    <source>
        <dbReference type="ARBA" id="ARBA00023136"/>
    </source>
</evidence>
<keyword evidence="6" id="KW-0448">Lipopolysaccharide biosynthesis</keyword>
<keyword evidence="5 9" id="KW-0812">Transmembrane</keyword>
<feature type="domain" description="Glycosyltransferase 2-like" evidence="10">
    <location>
        <begin position="57"/>
        <end position="217"/>
    </location>
</feature>
<sequence>MVPIKPQHKLNPGTRIKMDAPLWICPSRTWEPMGQRIRRRGRPPLGSLLVMNVPALSVVMPAYNEADNLPDVLSELRGVLDSLGLSWEILVVDDGSTDGTRDVLDRLGEELAGLRQVRLGSNLGKSAALDSGLARARGEVVVLMDADGQDDPAELPTMLAAVDGGLDMVTGSRSANRRDRLVKRSTSRVYNRVTRAATGIDAADMNSGFKMMRSEVATALTVHGELHRYLPVLAAWSGFAVGEVPVTHRSRLHGTTKFGLNRFWRGMMDLLTVKFLTQYTGRPFHLFGGLGLLSGMLGGGLLTWMLIERLSGATIGTRPALVTGVLLCVVAVQLLSFGLLGELISYGNARRKRPPPGREVPVGGDRRLAQLEGE</sequence>
<dbReference type="PANTHER" id="PTHR48090:SF3">
    <property type="entry name" value="UNDECAPRENYL-PHOSPHATE 4-DEOXY-4-FORMAMIDO-L-ARABINOSE TRANSFERASE"/>
    <property type="match status" value="1"/>
</dbReference>
<dbReference type="EMBL" id="CANL01000027">
    <property type="protein sequence ID" value="CCM64042.1"/>
    <property type="molecule type" value="Genomic_DNA"/>
</dbReference>
<keyword evidence="8 9" id="KW-0472">Membrane</keyword>
<dbReference type="CDD" id="cd04187">
    <property type="entry name" value="DPM1_like_bac"/>
    <property type="match status" value="1"/>
</dbReference>
<evidence type="ECO:0000256" key="6">
    <source>
        <dbReference type="ARBA" id="ARBA00022985"/>
    </source>
</evidence>
<evidence type="ECO:0000256" key="2">
    <source>
        <dbReference type="ARBA" id="ARBA00022475"/>
    </source>
</evidence>
<evidence type="ECO:0000256" key="4">
    <source>
        <dbReference type="ARBA" id="ARBA00022679"/>
    </source>
</evidence>
<dbReference type="GO" id="GO:0005886">
    <property type="term" value="C:plasma membrane"/>
    <property type="evidence" value="ECO:0007669"/>
    <property type="project" value="TreeGrafter"/>
</dbReference>
<dbReference type="InterPro" id="IPR050256">
    <property type="entry name" value="Glycosyltransferase_2"/>
</dbReference>
<keyword evidence="3 11" id="KW-0328">Glycosyltransferase</keyword>
<dbReference type="InterPro" id="IPR001173">
    <property type="entry name" value="Glyco_trans_2-like"/>
</dbReference>
<keyword evidence="7 9" id="KW-1133">Transmembrane helix</keyword>
<dbReference type="InterPro" id="IPR029044">
    <property type="entry name" value="Nucleotide-diphossugar_trans"/>
</dbReference>
<evidence type="ECO:0000259" key="10">
    <source>
        <dbReference type="Pfam" id="PF00535"/>
    </source>
</evidence>
<dbReference type="STRING" id="1229780.BN381_330027"/>
<dbReference type="Pfam" id="PF00535">
    <property type="entry name" value="Glycos_transf_2"/>
    <property type="match status" value="1"/>
</dbReference>
<reference evidence="11 12" key="1">
    <citation type="journal article" date="2013" name="ISME J.">
        <title>Metabolic model for the filamentous 'Candidatus Microthrix parvicella' based on genomic and metagenomic analyses.</title>
        <authorList>
            <person name="Jon McIlroy S."/>
            <person name="Kristiansen R."/>
            <person name="Albertsen M."/>
            <person name="Michael Karst S."/>
            <person name="Rossetti S."/>
            <person name="Lund Nielsen J."/>
            <person name="Tandoi V."/>
            <person name="James Seviour R."/>
            <person name="Nielsen P.H."/>
        </authorList>
    </citation>
    <scope>NUCLEOTIDE SEQUENCE [LARGE SCALE GENOMIC DNA]</scope>
    <source>
        <strain evidence="11 12">RN1</strain>
    </source>
</reference>